<reference evidence="1" key="1">
    <citation type="journal article" date="2019" name="Sci. Rep.">
        <title>Draft genome of Tanacetum cinerariifolium, the natural source of mosquito coil.</title>
        <authorList>
            <person name="Yamashiro T."/>
            <person name="Shiraishi A."/>
            <person name="Satake H."/>
            <person name="Nakayama K."/>
        </authorList>
    </citation>
    <scope>NUCLEOTIDE SEQUENCE</scope>
</reference>
<evidence type="ECO:0000313" key="1">
    <source>
        <dbReference type="EMBL" id="GFC67792.1"/>
    </source>
</evidence>
<proteinExistence type="predicted"/>
<sequence length="203" mass="22182">GDAGNALLSALQIKALFDKIDGITIPFPDLVLKDIQPQDSDPVKKLFYVVDSVNELLDQLTLLTHAKEDLRSTLSQQTLEVDHLKGGFKEGLQNIIQKLGIEESGGIKKPVDVAGLLLVLEKSIQGFVLDRENTRFKLAETQKVAKDLSSKVKLLEDFIQSRTGGPDTIQERGVFEAPSLTAGSEISEVDEQACVINIVPISF</sequence>
<dbReference type="PANTHER" id="PTHR43939:SF68">
    <property type="entry name" value="CENTROSOMAL PROTEIN OF 290 KDA-LIKE"/>
    <property type="match status" value="1"/>
</dbReference>
<dbReference type="EMBL" id="BKCJ011017095">
    <property type="protein sequence ID" value="GFC67792.1"/>
    <property type="molecule type" value="Genomic_DNA"/>
</dbReference>
<name>A0A699QHI9_TANCI</name>
<dbReference type="AlphaFoldDB" id="A0A699QHI9"/>
<organism evidence="1">
    <name type="scientific">Tanacetum cinerariifolium</name>
    <name type="common">Dalmatian daisy</name>
    <name type="synonym">Chrysanthemum cinerariifolium</name>
    <dbReference type="NCBI Taxonomy" id="118510"/>
    <lineage>
        <taxon>Eukaryota</taxon>
        <taxon>Viridiplantae</taxon>
        <taxon>Streptophyta</taxon>
        <taxon>Embryophyta</taxon>
        <taxon>Tracheophyta</taxon>
        <taxon>Spermatophyta</taxon>
        <taxon>Magnoliopsida</taxon>
        <taxon>eudicotyledons</taxon>
        <taxon>Gunneridae</taxon>
        <taxon>Pentapetalae</taxon>
        <taxon>asterids</taxon>
        <taxon>campanulids</taxon>
        <taxon>Asterales</taxon>
        <taxon>Asteraceae</taxon>
        <taxon>Asteroideae</taxon>
        <taxon>Anthemideae</taxon>
        <taxon>Anthemidinae</taxon>
        <taxon>Tanacetum</taxon>
    </lineage>
</organism>
<accession>A0A699QHI9</accession>
<gene>
    <name evidence="1" type="ORF">Tci_839762</name>
</gene>
<feature type="non-terminal residue" evidence="1">
    <location>
        <position position="203"/>
    </location>
</feature>
<comment type="caution">
    <text evidence="1">The sequence shown here is derived from an EMBL/GenBank/DDBJ whole genome shotgun (WGS) entry which is preliminary data.</text>
</comment>
<feature type="non-terminal residue" evidence="1">
    <location>
        <position position="1"/>
    </location>
</feature>
<protein>
    <submittedName>
        <fullName evidence="1">Uncharacterized protein</fullName>
    </submittedName>
</protein>
<dbReference type="PANTHER" id="PTHR43939">
    <property type="entry name" value="COILED-COIL DOMAIN-CONTAINING PROTEIN 158"/>
    <property type="match status" value="1"/>
</dbReference>